<keyword evidence="3" id="KW-1185">Reference proteome</keyword>
<accession>A0A147HZS1</accession>
<keyword evidence="1" id="KW-0812">Transmembrane</keyword>
<sequence>MTGWQKVAALTALYVVGMLWVNWTMVRRVRGAVAERAAWTIGDFDAAFTDADPRIAPAVRDALAPWYGEGVVPRPEDTLRRFLKMDRGEIDDLVAAAAARLGQPIAGPTVPDLPDVAAVVRHLDAILRGTCEAALPPIAPDQY</sequence>
<name>A0A147HZS1_9SPHN</name>
<keyword evidence="1" id="KW-1133">Transmembrane helix</keyword>
<evidence type="ECO:0000256" key="1">
    <source>
        <dbReference type="SAM" id="Phobius"/>
    </source>
</evidence>
<gene>
    <name evidence="2" type="ORF">NS334_12155</name>
</gene>
<protein>
    <submittedName>
        <fullName evidence="2">Uncharacterized protein</fullName>
    </submittedName>
</protein>
<feature type="transmembrane region" description="Helical" evidence="1">
    <location>
        <begin position="6"/>
        <end position="26"/>
    </location>
</feature>
<dbReference type="PATRIC" id="fig|869719.3.peg.2414"/>
<comment type="caution">
    <text evidence="2">The sequence shown here is derived from an EMBL/GenBank/DDBJ whole genome shotgun (WGS) entry which is preliminary data.</text>
</comment>
<keyword evidence="1" id="KW-0472">Membrane</keyword>
<dbReference type="OrthoDB" id="7581233at2"/>
<dbReference type="AlphaFoldDB" id="A0A147HZS1"/>
<reference evidence="2 3" key="1">
    <citation type="journal article" date="2016" name="Front. Microbiol.">
        <title>Genomic Resource of Rice Seed Associated Bacteria.</title>
        <authorList>
            <person name="Midha S."/>
            <person name="Bansal K."/>
            <person name="Sharma S."/>
            <person name="Kumar N."/>
            <person name="Patil P.P."/>
            <person name="Chaudhry V."/>
            <person name="Patil P.B."/>
        </authorList>
    </citation>
    <scope>NUCLEOTIDE SEQUENCE [LARGE SCALE GENOMIC DNA]</scope>
    <source>
        <strain evidence="2 3">NS334</strain>
    </source>
</reference>
<dbReference type="EMBL" id="LDTB01000051">
    <property type="protein sequence ID" value="KTT70549.1"/>
    <property type="molecule type" value="Genomic_DNA"/>
</dbReference>
<organism evidence="2 3">
    <name type="scientific">Sphingomonas endophytica</name>
    <dbReference type="NCBI Taxonomy" id="869719"/>
    <lineage>
        <taxon>Bacteria</taxon>
        <taxon>Pseudomonadati</taxon>
        <taxon>Pseudomonadota</taxon>
        <taxon>Alphaproteobacteria</taxon>
        <taxon>Sphingomonadales</taxon>
        <taxon>Sphingomonadaceae</taxon>
        <taxon>Sphingomonas</taxon>
    </lineage>
</organism>
<dbReference type="RefSeq" id="WP_058756227.1">
    <property type="nucleotide sequence ID" value="NZ_LDTB01000051.1"/>
</dbReference>
<evidence type="ECO:0000313" key="3">
    <source>
        <dbReference type="Proteomes" id="UP000074310"/>
    </source>
</evidence>
<dbReference type="Proteomes" id="UP000074310">
    <property type="component" value="Unassembled WGS sequence"/>
</dbReference>
<evidence type="ECO:0000313" key="2">
    <source>
        <dbReference type="EMBL" id="KTT70549.1"/>
    </source>
</evidence>
<proteinExistence type="predicted"/>